<name>A0A3M5ELB6_PSEAI</name>
<comment type="caution">
    <text evidence="2">The sequence shown here is derived from an EMBL/GenBank/DDBJ whole genome shotgun (WGS) entry which is preliminary data.</text>
</comment>
<dbReference type="EMBL" id="RBSQ01000242">
    <property type="protein sequence ID" value="RMS62150.1"/>
    <property type="molecule type" value="Genomic_DNA"/>
</dbReference>
<evidence type="ECO:0000313" key="2">
    <source>
        <dbReference type="EMBL" id="RMS62150.1"/>
    </source>
</evidence>
<reference evidence="2 3" key="1">
    <citation type="submission" date="2018-08" db="EMBL/GenBank/DDBJ databases">
        <title>Recombination of ecologically and evolutionarily significant loci maintains genetic cohesion in the Pseudomonas syringae species complex.</title>
        <authorList>
            <person name="Dillon M."/>
            <person name="Thakur S."/>
            <person name="Almeida R.N.D."/>
            <person name="Weir B.S."/>
            <person name="Guttman D.S."/>
        </authorList>
    </citation>
    <scope>NUCLEOTIDE SEQUENCE [LARGE SCALE GENOMIC DNA]</scope>
    <source>
        <strain evidence="2 3">ICMP 7846</strain>
    </source>
</reference>
<evidence type="ECO:0000256" key="1">
    <source>
        <dbReference type="SAM" id="MobiDB-lite"/>
    </source>
</evidence>
<sequence>MDTLDELVEGIAEHAEFIAAGHGEALGQVALALGDVLHGTAHQVQRLHQQADQQAEQNQDGDDGDQRGGDGRDAELAEHGVGLVLVDGQRQVPGHRRQALDRGKGEDAGMPVQFGLAETGGDLRRVLRVDLAQGLHHLLFVRVHQDLAVAADQEGVAHAAEVQRIDDLHQGLQAEVAAYHAEGVASGLHRCRRGDDQFLGGGVDVGFGQGQAAGRHGVLVPGPAARIVAGRHRAVRTHGEDAVLLAEVGEAEGRGQGRLFEQGADGFRAVVAGQGLGGLLDQQQTAAEPVLNVAGSHVTHFPQVAFEVLADRVALQVIVVEGEQCESGEHHEGGREEDLVAELQTFDHVVLRPGVCSASL</sequence>
<feature type="region of interest" description="Disordered" evidence="1">
    <location>
        <begin position="43"/>
        <end position="73"/>
    </location>
</feature>
<gene>
    <name evidence="2" type="ORF">ALP65_00177</name>
</gene>
<evidence type="ECO:0000313" key="3">
    <source>
        <dbReference type="Proteomes" id="UP000270834"/>
    </source>
</evidence>
<organism evidence="2 3">
    <name type="scientific">Pseudomonas aeruginosa</name>
    <dbReference type="NCBI Taxonomy" id="287"/>
    <lineage>
        <taxon>Bacteria</taxon>
        <taxon>Pseudomonadati</taxon>
        <taxon>Pseudomonadota</taxon>
        <taxon>Gammaproteobacteria</taxon>
        <taxon>Pseudomonadales</taxon>
        <taxon>Pseudomonadaceae</taxon>
        <taxon>Pseudomonas</taxon>
    </lineage>
</organism>
<proteinExistence type="predicted"/>
<feature type="compositionally biased region" description="Basic and acidic residues" evidence="1">
    <location>
        <begin position="64"/>
        <end position="73"/>
    </location>
</feature>
<dbReference type="AlphaFoldDB" id="A0A3M5ELB6"/>
<protein>
    <submittedName>
        <fullName evidence="2">Uncharacterized protein</fullName>
    </submittedName>
</protein>
<dbReference type="Proteomes" id="UP000270834">
    <property type="component" value="Unassembled WGS sequence"/>
</dbReference>
<accession>A0A3M5ELB6</accession>